<evidence type="ECO:0000313" key="3">
    <source>
        <dbReference type="Proteomes" id="UP000014760"/>
    </source>
</evidence>
<gene>
    <name evidence="1" type="ORF">CAPTEDRAFT_212106</name>
</gene>
<dbReference type="EMBL" id="KB296008">
    <property type="protein sequence ID" value="ELU12396.1"/>
    <property type="molecule type" value="Genomic_DNA"/>
</dbReference>
<evidence type="ECO:0000313" key="1">
    <source>
        <dbReference type="EMBL" id="ELU12396.1"/>
    </source>
</evidence>
<evidence type="ECO:0000313" key="2">
    <source>
        <dbReference type="EnsemblMetazoa" id="CapteP212106"/>
    </source>
</evidence>
<dbReference type="EMBL" id="AMQN01005424">
    <property type="status" value="NOT_ANNOTATED_CDS"/>
    <property type="molecule type" value="Genomic_DNA"/>
</dbReference>
<dbReference type="HOGENOM" id="CLU_2063690_0_0_1"/>
<dbReference type="AlphaFoldDB" id="R7V7P2"/>
<reference evidence="3" key="1">
    <citation type="submission" date="2012-12" db="EMBL/GenBank/DDBJ databases">
        <authorList>
            <person name="Hellsten U."/>
            <person name="Grimwood J."/>
            <person name="Chapman J.A."/>
            <person name="Shapiro H."/>
            <person name="Aerts A."/>
            <person name="Otillar R.P."/>
            <person name="Terry A.Y."/>
            <person name="Boore J.L."/>
            <person name="Simakov O."/>
            <person name="Marletaz F."/>
            <person name="Cho S.-J."/>
            <person name="Edsinger-Gonzales E."/>
            <person name="Havlak P."/>
            <person name="Kuo D.-H."/>
            <person name="Larsson T."/>
            <person name="Lv J."/>
            <person name="Arendt D."/>
            <person name="Savage R."/>
            <person name="Osoegawa K."/>
            <person name="de Jong P."/>
            <person name="Lindberg D.R."/>
            <person name="Seaver E.C."/>
            <person name="Weisblat D.A."/>
            <person name="Putnam N.H."/>
            <person name="Grigoriev I.V."/>
            <person name="Rokhsar D.S."/>
        </authorList>
    </citation>
    <scope>NUCLEOTIDE SEQUENCE</scope>
    <source>
        <strain evidence="3">I ESC-2004</strain>
    </source>
</reference>
<proteinExistence type="predicted"/>
<keyword evidence="3" id="KW-1185">Reference proteome</keyword>
<name>R7V7P2_CAPTE</name>
<dbReference type="Proteomes" id="UP000014760">
    <property type="component" value="Unassembled WGS sequence"/>
</dbReference>
<sequence>MFRKGLRKLEATLWYTQDHLKKRVDVPHAIETLCVYSAPINTTEKLHSEINWPTRLKHLATCKLDNASEPIGTVKQSIENDKRTARPAVCIMFMRYLRPLSSGDDLAPRLRDVHSATIL</sequence>
<reference evidence="1 3" key="2">
    <citation type="journal article" date="2013" name="Nature">
        <title>Insights into bilaterian evolution from three spiralian genomes.</title>
        <authorList>
            <person name="Simakov O."/>
            <person name="Marletaz F."/>
            <person name="Cho S.J."/>
            <person name="Edsinger-Gonzales E."/>
            <person name="Havlak P."/>
            <person name="Hellsten U."/>
            <person name="Kuo D.H."/>
            <person name="Larsson T."/>
            <person name="Lv J."/>
            <person name="Arendt D."/>
            <person name="Savage R."/>
            <person name="Osoegawa K."/>
            <person name="de Jong P."/>
            <person name="Grimwood J."/>
            <person name="Chapman J.A."/>
            <person name="Shapiro H."/>
            <person name="Aerts A."/>
            <person name="Otillar R.P."/>
            <person name="Terry A.Y."/>
            <person name="Boore J.L."/>
            <person name="Grigoriev I.V."/>
            <person name="Lindberg D.R."/>
            <person name="Seaver E.C."/>
            <person name="Weisblat D.A."/>
            <person name="Putnam N.H."/>
            <person name="Rokhsar D.S."/>
        </authorList>
    </citation>
    <scope>NUCLEOTIDE SEQUENCE</scope>
    <source>
        <strain evidence="1 3">I ESC-2004</strain>
    </source>
</reference>
<protein>
    <submittedName>
        <fullName evidence="1 2">Uncharacterized protein</fullName>
    </submittedName>
</protein>
<organism evidence="1">
    <name type="scientific">Capitella teleta</name>
    <name type="common">Polychaete worm</name>
    <dbReference type="NCBI Taxonomy" id="283909"/>
    <lineage>
        <taxon>Eukaryota</taxon>
        <taxon>Metazoa</taxon>
        <taxon>Spiralia</taxon>
        <taxon>Lophotrochozoa</taxon>
        <taxon>Annelida</taxon>
        <taxon>Polychaeta</taxon>
        <taxon>Sedentaria</taxon>
        <taxon>Scolecida</taxon>
        <taxon>Capitellidae</taxon>
        <taxon>Capitella</taxon>
    </lineage>
</organism>
<reference evidence="2" key="3">
    <citation type="submission" date="2015-06" db="UniProtKB">
        <authorList>
            <consortium name="EnsemblMetazoa"/>
        </authorList>
    </citation>
    <scope>IDENTIFICATION</scope>
</reference>
<accession>R7V7P2</accession>
<dbReference type="EnsemblMetazoa" id="CapteT212106">
    <property type="protein sequence ID" value="CapteP212106"/>
    <property type="gene ID" value="CapteG212106"/>
</dbReference>